<evidence type="ECO:0000313" key="3">
    <source>
        <dbReference type="Proteomes" id="UP000663918"/>
    </source>
</evidence>
<dbReference type="KEGG" id="bgoe:IFJ75_14475"/>
<evidence type="ECO:0000313" key="2">
    <source>
        <dbReference type="EMBL" id="QTC90472.1"/>
    </source>
</evidence>
<proteinExistence type="predicted"/>
<feature type="region of interest" description="Disordered" evidence="1">
    <location>
        <begin position="194"/>
        <end position="214"/>
    </location>
</feature>
<protein>
    <submittedName>
        <fullName evidence="2">Uncharacterized protein</fullName>
    </submittedName>
</protein>
<dbReference type="EMBL" id="CP062222">
    <property type="protein sequence ID" value="QTC90472.1"/>
    <property type="molecule type" value="Genomic_DNA"/>
</dbReference>
<name>A0A975C2Q0_9CAUL</name>
<organism evidence="2 3">
    <name type="scientific">Brevundimonas goettingensis</name>
    <dbReference type="NCBI Taxonomy" id="2774190"/>
    <lineage>
        <taxon>Bacteria</taxon>
        <taxon>Pseudomonadati</taxon>
        <taxon>Pseudomonadota</taxon>
        <taxon>Alphaproteobacteria</taxon>
        <taxon>Caulobacterales</taxon>
        <taxon>Caulobacteraceae</taxon>
        <taxon>Brevundimonas</taxon>
    </lineage>
</organism>
<keyword evidence="3" id="KW-1185">Reference proteome</keyword>
<accession>A0A975C2Q0</accession>
<evidence type="ECO:0000256" key="1">
    <source>
        <dbReference type="SAM" id="MobiDB-lite"/>
    </source>
</evidence>
<feature type="region of interest" description="Disordered" evidence="1">
    <location>
        <begin position="1"/>
        <end position="49"/>
    </location>
</feature>
<reference evidence="2" key="1">
    <citation type="submission" date="2020-09" db="EMBL/GenBank/DDBJ databases">
        <title>Brevundimonas sp. LVF2 isolated from a puddle in Goettingen, Germany.</title>
        <authorList>
            <person name="Friedrich I."/>
            <person name="Klassen A."/>
            <person name="Hannes N."/>
            <person name="Schneider D."/>
            <person name="Hertel R."/>
            <person name="Daniel R."/>
        </authorList>
    </citation>
    <scope>NUCLEOTIDE SEQUENCE</scope>
    <source>
        <strain evidence="2">LVF2</strain>
    </source>
</reference>
<sequence>MTDTVGDVIVTGQRRPAGSSEPFPKDEPVIVNGPVDPNDATIGEESTTVQEQQCAIPKNRKIWDADARAAQGVKDFMTYSAGQNIFGREHQAYIRFNGTQMELGNISVGPVPQPGQTPYVSPNITGITGANWMGDVHTHVSTIGQPSQEDINDFNMWYDQAVAAGRTDLADVAMYIAVRDSSAPDGYRIYAYTKTSDPNVNGREVDPNGQPCPA</sequence>
<dbReference type="AlphaFoldDB" id="A0A975C2Q0"/>
<gene>
    <name evidence="2" type="ORF">IFJ75_14475</name>
</gene>
<dbReference type="RefSeq" id="WP_207868889.1">
    <property type="nucleotide sequence ID" value="NZ_CP062222.1"/>
</dbReference>
<dbReference type="Proteomes" id="UP000663918">
    <property type="component" value="Chromosome"/>
</dbReference>